<dbReference type="Pfam" id="PF00326">
    <property type="entry name" value="Peptidase_S9"/>
    <property type="match status" value="1"/>
</dbReference>
<name>A0A6L5QLY2_9BURK</name>
<dbReference type="InterPro" id="IPR029058">
    <property type="entry name" value="AB_hydrolase_fold"/>
</dbReference>
<dbReference type="EMBL" id="WKJM01000024">
    <property type="protein sequence ID" value="MRX10786.1"/>
    <property type="molecule type" value="Genomic_DNA"/>
</dbReference>
<evidence type="ECO:0000259" key="3">
    <source>
        <dbReference type="Pfam" id="PF00326"/>
    </source>
</evidence>
<dbReference type="SUPFAM" id="SSF69304">
    <property type="entry name" value="Tricorn protease N-terminal domain"/>
    <property type="match status" value="1"/>
</dbReference>
<dbReference type="PANTHER" id="PTHR42776">
    <property type="entry name" value="SERINE PEPTIDASE S9 FAMILY MEMBER"/>
    <property type="match status" value="1"/>
</dbReference>
<evidence type="ECO:0000256" key="2">
    <source>
        <dbReference type="SAM" id="SignalP"/>
    </source>
</evidence>
<accession>A0A6L5QLY2</accession>
<reference evidence="4 5" key="1">
    <citation type="submission" date="2019-11" db="EMBL/GenBank/DDBJ databases">
        <title>Novel species isolated from a subtropical stream in China.</title>
        <authorList>
            <person name="Lu H."/>
        </authorList>
    </citation>
    <scope>NUCLEOTIDE SEQUENCE [LARGE SCALE GENOMIC DNA]</scope>
    <source>
        <strain evidence="4 5">FT25W</strain>
    </source>
</reference>
<sequence>MNSVLARVALLLACAFPVGAAEISPIPVQQFFQNPAITGASISPDGRHALLRMLSTAGRSMLTVIDVETHAQKTVANYSNADVENFYWISDRRLAYVLVNVEQGGDIGVPGLYAVDHDGKDFASLTVLLNQGRSFADTNADGSGYLGRYSVNGFPYRKTESMYVIEVSRKHRSLGLIDTRTGKRTPVDAPSNATNWLLEPNGDVRIVVTSRDGKDTLHYKEAGAWREIGPADDFTPVLYVDGTLYVQARNGHDESSVYRYDLEHKAILPKPVIAVPGYDTRGYFVLDDHRVLGYRLNTDSENTIWIDPARKAIQDEIDALLPNTINTTSYGAHSETPYVLVDTYRDTEDHIYVLYNRDTRQLLRLGAAHADLDVARMAPMSMVRYPARDGMQIPAYVTLPNTEPRKPLPTVVLIGDKQWLRGADWAWNASVQFLASRGYVVLQPEPRGVHGFGSAHEKAGKKQWGLAIQDDIADAVKWAVAQGYTDPERVCIAGGGYGGYAAMMGLIRDPAVFKCGISWSGITDLRAMFVHQWKDTADAGSLPYLRANIGDPLYDAAQFKETSPLQNAKRITQPVLLAYGKHDQRVPFSEGRKFYEALAATNPGAEWLEYTPSTEDWKTQANRIDLWRHIETFLARHIGK</sequence>
<feature type="domain" description="Peptidase S9 prolyl oligopeptidase catalytic" evidence="3">
    <location>
        <begin position="428"/>
        <end position="639"/>
    </location>
</feature>
<keyword evidence="5" id="KW-1185">Reference proteome</keyword>
<proteinExistence type="predicted"/>
<dbReference type="GO" id="GO:0004252">
    <property type="term" value="F:serine-type endopeptidase activity"/>
    <property type="evidence" value="ECO:0007669"/>
    <property type="project" value="TreeGrafter"/>
</dbReference>
<evidence type="ECO:0000313" key="4">
    <source>
        <dbReference type="EMBL" id="MRX10786.1"/>
    </source>
</evidence>
<keyword evidence="2" id="KW-0732">Signal</keyword>
<evidence type="ECO:0000313" key="5">
    <source>
        <dbReference type="Proteomes" id="UP000481037"/>
    </source>
</evidence>
<comment type="caution">
    <text evidence="4">The sequence shown here is derived from an EMBL/GenBank/DDBJ whole genome shotgun (WGS) entry which is preliminary data.</text>
</comment>
<dbReference type="InterPro" id="IPR001375">
    <property type="entry name" value="Peptidase_S9_cat"/>
</dbReference>
<dbReference type="SUPFAM" id="SSF53474">
    <property type="entry name" value="alpha/beta-Hydrolases"/>
    <property type="match status" value="1"/>
</dbReference>
<gene>
    <name evidence="4" type="ORF">GJ697_23430</name>
</gene>
<organism evidence="4 5">
    <name type="scientific">Duganella alba</name>
    <dbReference type="NCBI Taxonomy" id="2666081"/>
    <lineage>
        <taxon>Bacteria</taxon>
        <taxon>Pseudomonadati</taxon>
        <taxon>Pseudomonadota</taxon>
        <taxon>Betaproteobacteria</taxon>
        <taxon>Burkholderiales</taxon>
        <taxon>Oxalobacteraceae</taxon>
        <taxon>Telluria group</taxon>
        <taxon>Duganella</taxon>
    </lineage>
</organism>
<dbReference type="Gene3D" id="3.40.50.1820">
    <property type="entry name" value="alpha/beta hydrolase"/>
    <property type="match status" value="1"/>
</dbReference>
<evidence type="ECO:0000256" key="1">
    <source>
        <dbReference type="ARBA" id="ARBA00022801"/>
    </source>
</evidence>
<feature type="chain" id="PRO_5026941344" evidence="2">
    <location>
        <begin position="21"/>
        <end position="640"/>
    </location>
</feature>
<dbReference type="GO" id="GO:0006508">
    <property type="term" value="P:proteolysis"/>
    <property type="evidence" value="ECO:0007669"/>
    <property type="project" value="InterPro"/>
</dbReference>
<dbReference type="AlphaFoldDB" id="A0A6L5QLY2"/>
<dbReference type="Proteomes" id="UP000481037">
    <property type="component" value="Unassembled WGS sequence"/>
</dbReference>
<dbReference type="PANTHER" id="PTHR42776:SF27">
    <property type="entry name" value="DIPEPTIDYL PEPTIDASE FAMILY MEMBER 6"/>
    <property type="match status" value="1"/>
</dbReference>
<dbReference type="RefSeq" id="WP_154368536.1">
    <property type="nucleotide sequence ID" value="NZ_WKJM01000024.1"/>
</dbReference>
<feature type="signal peptide" evidence="2">
    <location>
        <begin position="1"/>
        <end position="20"/>
    </location>
</feature>
<protein>
    <submittedName>
        <fullName evidence="4">Prolyl oligopeptidase family serine peptidase</fullName>
    </submittedName>
</protein>
<keyword evidence="1" id="KW-0378">Hydrolase</keyword>